<dbReference type="EMBL" id="CP035758">
    <property type="protein sequence ID" value="QBD82185.1"/>
    <property type="molecule type" value="Genomic_DNA"/>
</dbReference>
<dbReference type="CDD" id="cd14014">
    <property type="entry name" value="STKc_PknB_like"/>
    <property type="match status" value="1"/>
</dbReference>
<feature type="region of interest" description="Disordered" evidence="6">
    <location>
        <begin position="401"/>
        <end position="432"/>
    </location>
</feature>
<dbReference type="Pfam" id="PF00069">
    <property type="entry name" value="Pkinase"/>
    <property type="match status" value="1"/>
</dbReference>
<sequence length="546" mass="58847">MREVQTKLPKGRVVRNRYLVEDLLGKGGFGAVYRVRDRRVKGNVFALKELIDPNAYQRAGFAFECELLKRLDHYALPRVYRVFEDAKNSRVYMLMDYIDGPNLERLRLQQPEKRFPLSQVMKIMAPVIHAIDYLHTQQPPIIHRDIKPSNIIVPTTGEEAVLVDFGIAKEYEQDSTTTAIRHCSPGYGAPEHYVSGTNTRTDIYSLAATFYVLLSGTVPVDALHRMTRISSEGSDPLKPVNEIVEDVPAPVGAVLQKAMSINSNDRFATAPEFWRALKAACPEDEEPASATPAEPEASTEAASEADAEKQNPSAQVENEQQGAAADQGVSAKREEPLPEEKELPVRGPSRPQPGGKGRLIALVCVALSMIALISGLLWGWSSWTAGDTATAVSTPIHTAGITPTTAAAPTSQPTATPTPSPTPSPSPTQAPTYPALVANYGGHIHNTPANVDSSMSISKLQQKGEQISGYLTLGPGLLGSGNFTGTVSTDRKIQFSVPGYANLLPLNFQGTVQADGNMSGTYCSYQNGQCDQAGGGYGSWTAAPQS</sequence>
<gene>
    <name evidence="9" type="ORF">EPA93_41885</name>
</gene>
<keyword evidence="9" id="KW-0723">Serine/threonine-protein kinase</keyword>
<evidence type="ECO:0000256" key="2">
    <source>
        <dbReference type="ARBA" id="ARBA00022741"/>
    </source>
</evidence>
<feature type="compositionally biased region" description="Polar residues" evidence="6">
    <location>
        <begin position="310"/>
        <end position="321"/>
    </location>
</feature>
<dbReference type="SUPFAM" id="SSF56112">
    <property type="entry name" value="Protein kinase-like (PK-like)"/>
    <property type="match status" value="1"/>
</dbReference>
<accession>A0A4P6K2F0</accession>
<evidence type="ECO:0000256" key="7">
    <source>
        <dbReference type="SAM" id="Phobius"/>
    </source>
</evidence>
<dbReference type="PANTHER" id="PTHR43289">
    <property type="entry name" value="MITOGEN-ACTIVATED PROTEIN KINASE KINASE KINASE 20-RELATED"/>
    <property type="match status" value="1"/>
</dbReference>
<feature type="compositionally biased region" description="Low complexity" evidence="6">
    <location>
        <begin position="288"/>
        <end position="304"/>
    </location>
</feature>
<feature type="compositionally biased region" description="Basic and acidic residues" evidence="6">
    <location>
        <begin position="331"/>
        <end position="344"/>
    </location>
</feature>
<keyword evidence="3 9" id="KW-0418">Kinase</keyword>
<keyword evidence="7" id="KW-0472">Membrane</keyword>
<feature type="compositionally biased region" description="Low complexity" evidence="6">
    <location>
        <begin position="402"/>
        <end position="415"/>
    </location>
</feature>
<dbReference type="KEGG" id="kbs:EPA93_41885"/>
<dbReference type="Gene3D" id="1.10.510.10">
    <property type="entry name" value="Transferase(Phosphotransferase) domain 1"/>
    <property type="match status" value="1"/>
</dbReference>
<dbReference type="GO" id="GO:0005524">
    <property type="term" value="F:ATP binding"/>
    <property type="evidence" value="ECO:0007669"/>
    <property type="project" value="UniProtKB-UniRule"/>
</dbReference>
<name>A0A4P6K2F0_KTERU</name>
<dbReference type="InterPro" id="IPR011009">
    <property type="entry name" value="Kinase-like_dom_sf"/>
</dbReference>
<dbReference type="GO" id="GO:0004674">
    <property type="term" value="F:protein serine/threonine kinase activity"/>
    <property type="evidence" value="ECO:0007669"/>
    <property type="project" value="UniProtKB-KW"/>
</dbReference>
<dbReference type="InterPro" id="IPR017441">
    <property type="entry name" value="Protein_kinase_ATP_BS"/>
</dbReference>
<dbReference type="Proteomes" id="UP000290365">
    <property type="component" value="Chromosome"/>
</dbReference>
<evidence type="ECO:0000259" key="8">
    <source>
        <dbReference type="PROSITE" id="PS50011"/>
    </source>
</evidence>
<evidence type="ECO:0000256" key="6">
    <source>
        <dbReference type="SAM" id="MobiDB-lite"/>
    </source>
</evidence>
<keyword evidence="1" id="KW-0808">Transferase</keyword>
<feature type="region of interest" description="Disordered" evidence="6">
    <location>
        <begin position="282"/>
        <end position="355"/>
    </location>
</feature>
<proteinExistence type="predicted"/>
<evidence type="ECO:0000313" key="9">
    <source>
        <dbReference type="EMBL" id="QBD82185.1"/>
    </source>
</evidence>
<keyword evidence="7" id="KW-1133">Transmembrane helix</keyword>
<dbReference type="AlphaFoldDB" id="A0A4P6K2F0"/>
<dbReference type="Gene3D" id="3.30.200.20">
    <property type="entry name" value="Phosphorylase Kinase, domain 1"/>
    <property type="match status" value="1"/>
</dbReference>
<organism evidence="9 10">
    <name type="scientific">Ktedonosporobacter rubrisoli</name>
    <dbReference type="NCBI Taxonomy" id="2509675"/>
    <lineage>
        <taxon>Bacteria</taxon>
        <taxon>Bacillati</taxon>
        <taxon>Chloroflexota</taxon>
        <taxon>Ktedonobacteria</taxon>
        <taxon>Ktedonobacterales</taxon>
        <taxon>Ktedonosporobacteraceae</taxon>
        <taxon>Ktedonosporobacter</taxon>
    </lineage>
</organism>
<keyword evidence="7" id="KW-0812">Transmembrane</keyword>
<dbReference type="PROSITE" id="PS50011">
    <property type="entry name" value="PROTEIN_KINASE_DOM"/>
    <property type="match status" value="1"/>
</dbReference>
<dbReference type="OrthoDB" id="9801841at2"/>
<protein>
    <submittedName>
        <fullName evidence="9">Serine/threonine protein kinase</fullName>
    </submittedName>
</protein>
<dbReference type="PANTHER" id="PTHR43289:SF34">
    <property type="entry name" value="SERINE_THREONINE-PROTEIN KINASE YBDM-RELATED"/>
    <property type="match status" value="1"/>
</dbReference>
<keyword evidence="4 5" id="KW-0067">ATP-binding</keyword>
<feature type="binding site" evidence="5">
    <location>
        <position position="48"/>
    </location>
    <ligand>
        <name>ATP</name>
        <dbReference type="ChEBI" id="CHEBI:30616"/>
    </ligand>
</feature>
<evidence type="ECO:0000256" key="4">
    <source>
        <dbReference type="ARBA" id="ARBA00022840"/>
    </source>
</evidence>
<evidence type="ECO:0000313" key="10">
    <source>
        <dbReference type="Proteomes" id="UP000290365"/>
    </source>
</evidence>
<evidence type="ECO:0000256" key="5">
    <source>
        <dbReference type="PROSITE-ProRule" id="PRU10141"/>
    </source>
</evidence>
<evidence type="ECO:0000256" key="3">
    <source>
        <dbReference type="ARBA" id="ARBA00022777"/>
    </source>
</evidence>
<reference evidence="9 10" key="1">
    <citation type="submission" date="2019-01" db="EMBL/GenBank/DDBJ databases">
        <title>Ktedonosporobacter rubrisoli SCAWS-G2.</title>
        <authorList>
            <person name="Huang Y."/>
            <person name="Yan B."/>
        </authorList>
    </citation>
    <scope>NUCLEOTIDE SEQUENCE [LARGE SCALE GENOMIC DNA]</scope>
    <source>
        <strain evidence="9 10">SCAWS-G2</strain>
    </source>
</reference>
<dbReference type="PROSITE" id="PS00108">
    <property type="entry name" value="PROTEIN_KINASE_ST"/>
    <property type="match status" value="1"/>
</dbReference>
<keyword evidence="10" id="KW-1185">Reference proteome</keyword>
<dbReference type="InterPro" id="IPR000719">
    <property type="entry name" value="Prot_kinase_dom"/>
</dbReference>
<feature type="domain" description="Protein kinase" evidence="8">
    <location>
        <begin position="18"/>
        <end position="278"/>
    </location>
</feature>
<dbReference type="RefSeq" id="WP_129893254.1">
    <property type="nucleotide sequence ID" value="NZ_CP035758.1"/>
</dbReference>
<feature type="transmembrane region" description="Helical" evidence="7">
    <location>
        <begin position="359"/>
        <end position="380"/>
    </location>
</feature>
<dbReference type="InterPro" id="IPR008271">
    <property type="entry name" value="Ser/Thr_kinase_AS"/>
</dbReference>
<dbReference type="SMART" id="SM00220">
    <property type="entry name" value="S_TKc"/>
    <property type="match status" value="1"/>
</dbReference>
<feature type="compositionally biased region" description="Pro residues" evidence="6">
    <location>
        <begin position="416"/>
        <end position="428"/>
    </location>
</feature>
<keyword evidence="2 5" id="KW-0547">Nucleotide-binding</keyword>
<evidence type="ECO:0000256" key="1">
    <source>
        <dbReference type="ARBA" id="ARBA00022679"/>
    </source>
</evidence>
<dbReference type="PROSITE" id="PS00107">
    <property type="entry name" value="PROTEIN_KINASE_ATP"/>
    <property type="match status" value="1"/>
</dbReference>